<dbReference type="GO" id="GO:0016853">
    <property type="term" value="F:isomerase activity"/>
    <property type="evidence" value="ECO:0007669"/>
    <property type="project" value="UniProtKB-KW"/>
</dbReference>
<dbReference type="InterPro" id="IPR013022">
    <property type="entry name" value="Xyl_isomerase-like_TIM-brl"/>
</dbReference>
<sequence length="333" mass="37155">MATINGIEQAISCYSYTQEFIENDDWSIDTIFEHVAAKGVNKVELVGGQTFQQYPTPRAEEIDAVLAAGEKHGVEVFSYGGYVDLGRITNYAMSREDILSDIRLDIMTARNLGAKYMRATGFEPELAPAVNDLAERYGVQIGFEIHAPHTPADATTLGFMETIEKHQLGSFGLVPDFGMFIERPTEIAINRYVGLGAKRETLDWIIANRHNGMTEEEMQEHVAKNMGGGEGEKVAISEWFGYLSFAPVELDSFAAMVPYVKYVHGKFYHLELDENGKVFEPTIPYDKALSILAEGGFQGVFISEYEGHAFYLNDADEQLDRHLALGKNILENL</sequence>
<dbReference type="Pfam" id="PF01261">
    <property type="entry name" value="AP_endonuc_2"/>
    <property type="match status" value="1"/>
</dbReference>
<gene>
    <name evidence="2" type="ORF">SAMN04487766_105104</name>
</gene>
<feature type="domain" description="Xylose isomerase-like TIM barrel" evidence="1">
    <location>
        <begin position="32"/>
        <end position="318"/>
    </location>
</feature>
<evidence type="ECO:0000259" key="1">
    <source>
        <dbReference type="Pfam" id="PF01261"/>
    </source>
</evidence>
<evidence type="ECO:0000313" key="2">
    <source>
        <dbReference type="EMBL" id="SDM67280.1"/>
    </source>
</evidence>
<dbReference type="RefSeq" id="WP_092609428.1">
    <property type="nucleotide sequence ID" value="NZ_FNHU01000005.1"/>
</dbReference>
<dbReference type="AlphaFoldDB" id="A0A1G9V592"/>
<dbReference type="InterPro" id="IPR036237">
    <property type="entry name" value="Xyl_isomerase-like_sf"/>
</dbReference>
<dbReference type="Proteomes" id="UP000199671">
    <property type="component" value="Unassembled WGS sequence"/>
</dbReference>
<accession>A0A1G9V592</accession>
<name>A0A1G9V592_9ACTO</name>
<keyword evidence="2" id="KW-0413">Isomerase</keyword>
<dbReference type="SUPFAM" id="SSF51658">
    <property type="entry name" value="Xylose isomerase-like"/>
    <property type="match status" value="1"/>
</dbReference>
<dbReference type="EMBL" id="FNHU01000005">
    <property type="protein sequence ID" value="SDM67280.1"/>
    <property type="molecule type" value="Genomic_DNA"/>
</dbReference>
<proteinExistence type="predicted"/>
<dbReference type="Gene3D" id="3.20.20.150">
    <property type="entry name" value="Divalent-metal-dependent TIM barrel enzymes"/>
    <property type="match status" value="2"/>
</dbReference>
<reference evidence="2 3" key="1">
    <citation type="submission" date="2016-10" db="EMBL/GenBank/DDBJ databases">
        <authorList>
            <person name="de Groot N.N."/>
        </authorList>
    </citation>
    <scope>NUCLEOTIDE SEQUENCE [LARGE SCALE GENOMIC DNA]</scope>
    <source>
        <strain evidence="2 3">KPR-7B</strain>
    </source>
</reference>
<protein>
    <submittedName>
        <fullName evidence="2">Xylose isomerase-like TIM barrel</fullName>
    </submittedName>
</protein>
<dbReference type="OrthoDB" id="3520171at2"/>
<evidence type="ECO:0000313" key="3">
    <source>
        <dbReference type="Proteomes" id="UP000199671"/>
    </source>
</evidence>
<organism evidence="2 3">
    <name type="scientific">Actinomyces ruminicola</name>
    <dbReference type="NCBI Taxonomy" id="332524"/>
    <lineage>
        <taxon>Bacteria</taxon>
        <taxon>Bacillati</taxon>
        <taxon>Actinomycetota</taxon>
        <taxon>Actinomycetes</taxon>
        <taxon>Actinomycetales</taxon>
        <taxon>Actinomycetaceae</taxon>
        <taxon>Actinomyces</taxon>
    </lineage>
</organism>